<dbReference type="BioCyc" id="PSP1104324:GJSN-1558-MONOMER"/>
<dbReference type="OrthoDB" id="371861at2157"/>
<dbReference type="KEGG" id="pyr:P186_1587"/>
<dbReference type="AlphaFoldDB" id="G7VG07"/>
<dbReference type="eggNOG" id="arCOG02817">
    <property type="taxonomic scope" value="Archaea"/>
</dbReference>
<evidence type="ECO:0000259" key="1">
    <source>
        <dbReference type="PROSITE" id="PS50972"/>
    </source>
</evidence>
<gene>
    <name evidence="2" type="ORF">P186_1587</name>
</gene>
<dbReference type="PANTHER" id="PTHR20941">
    <property type="entry name" value="FOLATE SYNTHESIS PROTEINS"/>
    <property type="match status" value="1"/>
</dbReference>
<dbReference type="InterPro" id="IPR045031">
    <property type="entry name" value="DHP_synth-like"/>
</dbReference>
<protein>
    <submittedName>
        <fullName evidence="2">Dihydropteroate synthase</fullName>
    </submittedName>
</protein>
<keyword evidence="3" id="KW-1185">Reference proteome</keyword>
<reference evidence="2 3" key="1">
    <citation type="journal article" date="2012" name="J. Bacteriol.">
        <title>Complete genome sequence of strain 1860, a crenarchaeon of the genus pyrobaculum able to grow with various electron acceptors.</title>
        <authorList>
            <person name="Mardanov A.V."/>
            <person name="Gumerov V.M."/>
            <person name="Slobodkina G.B."/>
            <person name="Beletsky A.V."/>
            <person name="Bonch-Osmolovskaya E.A."/>
            <person name="Ravin N.V."/>
            <person name="Skryabin K.G."/>
        </authorList>
    </citation>
    <scope>NUCLEOTIDE SEQUENCE [LARGE SCALE GENOMIC DNA]</scope>
    <source>
        <strain evidence="2 3">1860</strain>
    </source>
</reference>
<proteinExistence type="predicted"/>
<dbReference type="GeneID" id="11596083"/>
<dbReference type="Pfam" id="PF00809">
    <property type="entry name" value="Pterin_bind"/>
    <property type="match status" value="2"/>
</dbReference>
<dbReference type="InterPro" id="IPR000489">
    <property type="entry name" value="Pterin-binding_dom"/>
</dbReference>
<sequence length="301" mass="32952">MGRVKAVLGGLTVGDGEPLRIMAVLNLSPESFYKGSVAHADPVSRAAELEKHSDILDVGAMSTAPYLETWIPPEKELERLRSVLPDLVAAVKIPISIDTYRPKVAEYALKTGAAAVNDVTGGKLYPEMCRVVAGYGASVVLVARETHPRAGLEPVKRVVEALRESVERFEKCGVEREKIVVDPGIGFPLLPPRDEPYVVRGEYRHGDPQWPWWKWDLHLIANLSALRELGRPILVGVSRKSFLRKIAGVERAEEVLPASLAAETVAALNGAHVIRTHNPLETRQAVKVAEALRSINPPKEV</sequence>
<dbReference type="PANTHER" id="PTHR20941:SF1">
    <property type="entry name" value="FOLIC ACID SYNTHESIS PROTEIN FOL1"/>
    <property type="match status" value="1"/>
</dbReference>
<evidence type="ECO:0000313" key="2">
    <source>
        <dbReference type="EMBL" id="AET33005.1"/>
    </source>
</evidence>
<evidence type="ECO:0000313" key="3">
    <source>
        <dbReference type="Proteomes" id="UP000005867"/>
    </source>
</evidence>
<dbReference type="EMBL" id="CP003098">
    <property type="protein sequence ID" value="AET33005.1"/>
    <property type="molecule type" value="Genomic_DNA"/>
</dbReference>
<dbReference type="InterPro" id="IPR011005">
    <property type="entry name" value="Dihydropteroate_synth-like_sf"/>
</dbReference>
<name>G7VG07_9CREN</name>
<dbReference type="HOGENOM" id="CLU_008023_0_2_2"/>
<feature type="domain" description="Pterin-binding" evidence="1">
    <location>
        <begin position="19"/>
        <end position="287"/>
    </location>
</feature>
<dbReference type="GO" id="GO:0046654">
    <property type="term" value="P:tetrahydrofolate biosynthetic process"/>
    <property type="evidence" value="ECO:0007669"/>
    <property type="project" value="TreeGrafter"/>
</dbReference>
<organism evidence="2 3">
    <name type="scientific">Pyrobaculum ferrireducens</name>
    <dbReference type="NCBI Taxonomy" id="1104324"/>
    <lineage>
        <taxon>Archaea</taxon>
        <taxon>Thermoproteota</taxon>
        <taxon>Thermoprotei</taxon>
        <taxon>Thermoproteales</taxon>
        <taxon>Thermoproteaceae</taxon>
        <taxon>Pyrobaculum</taxon>
    </lineage>
</organism>
<accession>G7VG07</accession>
<dbReference type="RefSeq" id="WP_014288831.1">
    <property type="nucleotide sequence ID" value="NC_016645.1"/>
</dbReference>
<dbReference type="STRING" id="1104324.P186_1587"/>
<dbReference type="PROSITE" id="PS50972">
    <property type="entry name" value="PTERIN_BINDING"/>
    <property type="match status" value="1"/>
</dbReference>
<dbReference type="SUPFAM" id="SSF51717">
    <property type="entry name" value="Dihydropteroate synthetase-like"/>
    <property type="match status" value="1"/>
</dbReference>
<dbReference type="Gene3D" id="3.20.20.20">
    <property type="entry name" value="Dihydropteroate synthase-like"/>
    <property type="match status" value="1"/>
</dbReference>
<dbReference type="GO" id="GO:0004156">
    <property type="term" value="F:dihydropteroate synthase activity"/>
    <property type="evidence" value="ECO:0007669"/>
    <property type="project" value="TreeGrafter"/>
</dbReference>
<dbReference type="Proteomes" id="UP000005867">
    <property type="component" value="Chromosome"/>
</dbReference>